<evidence type="ECO:0000256" key="1">
    <source>
        <dbReference type="SAM" id="Phobius"/>
    </source>
</evidence>
<keyword evidence="1" id="KW-1133">Transmembrane helix</keyword>
<feature type="transmembrane region" description="Helical" evidence="1">
    <location>
        <begin position="92"/>
        <end position="114"/>
    </location>
</feature>
<dbReference type="EMBL" id="AOJL01000055">
    <property type="protein sequence ID" value="ELZ44921.1"/>
    <property type="molecule type" value="Genomic_DNA"/>
</dbReference>
<keyword evidence="2" id="KW-0808">Transferase</keyword>
<feature type="transmembrane region" description="Helical" evidence="1">
    <location>
        <begin position="58"/>
        <end position="80"/>
    </location>
</feature>
<keyword evidence="3" id="KW-1185">Reference proteome</keyword>
<dbReference type="GO" id="GO:0016740">
    <property type="term" value="F:transferase activity"/>
    <property type="evidence" value="ECO:0007669"/>
    <property type="project" value="UniProtKB-KW"/>
</dbReference>
<gene>
    <name evidence="2" type="ORF">C464_12955</name>
</gene>
<organism evidence="2 3">
    <name type="scientific">Halorubrum coriense DSM 10284</name>
    <dbReference type="NCBI Taxonomy" id="1227466"/>
    <lineage>
        <taxon>Archaea</taxon>
        <taxon>Methanobacteriati</taxon>
        <taxon>Methanobacteriota</taxon>
        <taxon>Stenosarchaea group</taxon>
        <taxon>Halobacteria</taxon>
        <taxon>Halobacteriales</taxon>
        <taxon>Haloferacaceae</taxon>
        <taxon>Halorubrum</taxon>
    </lineage>
</organism>
<sequence>MSASTDILYHAHEQNYDLEEIGTTIDYDVEDPSSHNPVSHGLTLVSNILKTVERERPVTTLGVPGFLSAFVGLGLGYWTFSNYISTGTFPLGLAVTSGFFGLAGIFSCFTAIILHSLNQHLDTQPVE</sequence>
<dbReference type="STRING" id="1227466.C464_12955"/>
<evidence type="ECO:0000313" key="3">
    <source>
        <dbReference type="Proteomes" id="UP000011509"/>
    </source>
</evidence>
<proteinExistence type="predicted"/>
<keyword evidence="1" id="KW-0472">Membrane</keyword>
<reference evidence="2 3" key="1">
    <citation type="journal article" date="2014" name="PLoS Genet.">
        <title>Phylogenetically driven sequencing of extremely halophilic archaea reveals strategies for static and dynamic osmo-response.</title>
        <authorList>
            <person name="Becker E.A."/>
            <person name="Seitzer P.M."/>
            <person name="Tritt A."/>
            <person name="Larsen D."/>
            <person name="Krusor M."/>
            <person name="Yao A.I."/>
            <person name="Wu D."/>
            <person name="Madern D."/>
            <person name="Eisen J.A."/>
            <person name="Darling A.E."/>
            <person name="Facciotti M.T."/>
        </authorList>
    </citation>
    <scope>NUCLEOTIDE SEQUENCE [LARGE SCALE GENOMIC DNA]</scope>
    <source>
        <strain evidence="2 3">DSM 10284</strain>
    </source>
</reference>
<protein>
    <submittedName>
        <fullName evidence="2">Family 2 glycosyl transferase</fullName>
    </submittedName>
</protein>
<comment type="caution">
    <text evidence="2">The sequence shown here is derived from an EMBL/GenBank/DDBJ whole genome shotgun (WGS) entry which is preliminary data.</text>
</comment>
<dbReference type="AlphaFoldDB" id="M0EAT5"/>
<dbReference type="Proteomes" id="UP000011509">
    <property type="component" value="Unassembled WGS sequence"/>
</dbReference>
<keyword evidence="1" id="KW-0812">Transmembrane</keyword>
<evidence type="ECO:0000313" key="2">
    <source>
        <dbReference type="EMBL" id="ELZ44921.1"/>
    </source>
</evidence>
<accession>M0EAT5</accession>
<name>M0EAT5_9EURY</name>